<dbReference type="EMBL" id="UYRU01081415">
    <property type="protein sequence ID" value="VDN31863.1"/>
    <property type="molecule type" value="Genomic_DNA"/>
</dbReference>
<name>A0A3P7N5D8_DIBLA</name>
<dbReference type="Gene3D" id="2.130.10.10">
    <property type="entry name" value="YVTN repeat-like/Quinoprotein amine dehydrogenase"/>
    <property type="match status" value="1"/>
</dbReference>
<dbReference type="PANTHER" id="PTHR46108">
    <property type="entry name" value="BLUE CHEESE"/>
    <property type="match status" value="1"/>
</dbReference>
<dbReference type="PANTHER" id="PTHR46108:SF4">
    <property type="entry name" value="BLUE CHEESE"/>
    <property type="match status" value="1"/>
</dbReference>
<evidence type="ECO:0000313" key="3">
    <source>
        <dbReference type="Proteomes" id="UP000281553"/>
    </source>
</evidence>
<dbReference type="OrthoDB" id="10018316at2759"/>
<organism evidence="2 3">
    <name type="scientific">Dibothriocephalus latus</name>
    <name type="common">Fish tapeworm</name>
    <name type="synonym">Diphyllobothrium latum</name>
    <dbReference type="NCBI Taxonomy" id="60516"/>
    <lineage>
        <taxon>Eukaryota</taxon>
        <taxon>Metazoa</taxon>
        <taxon>Spiralia</taxon>
        <taxon>Lophotrochozoa</taxon>
        <taxon>Platyhelminthes</taxon>
        <taxon>Cestoda</taxon>
        <taxon>Eucestoda</taxon>
        <taxon>Diphyllobothriidea</taxon>
        <taxon>Diphyllobothriidae</taxon>
        <taxon>Dibothriocephalus</taxon>
    </lineage>
</organism>
<gene>
    <name evidence="2" type="ORF">DILT_LOCUS15851</name>
</gene>
<keyword evidence="1" id="KW-0853">WD repeat</keyword>
<evidence type="ECO:0000256" key="1">
    <source>
        <dbReference type="ARBA" id="ARBA00022574"/>
    </source>
</evidence>
<dbReference type="InterPro" id="IPR015943">
    <property type="entry name" value="WD40/YVTN_repeat-like_dom_sf"/>
</dbReference>
<dbReference type="SUPFAM" id="SSF50978">
    <property type="entry name" value="WD40 repeat-like"/>
    <property type="match status" value="1"/>
</dbReference>
<protein>
    <submittedName>
        <fullName evidence="2">Uncharacterized protein</fullName>
    </submittedName>
</protein>
<dbReference type="Proteomes" id="UP000281553">
    <property type="component" value="Unassembled WGS sequence"/>
</dbReference>
<keyword evidence="3" id="KW-1185">Reference proteome</keyword>
<dbReference type="AlphaFoldDB" id="A0A3P7N5D8"/>
<sequence>MWNISGEPIASLNTTPDQSNQIFCVSMSTLCDWDPDHVIITGGSDGVVRMWGLDYIREDLEASETPAEGAATSDTAKVSEPPRGIRLSYAISPFC</sequence>
<evidence type="ECO:0000313" key="2">
    <source>
        <dbReference type="EMBL" id="VDN31863.1"/>
    </source>
</evidence>
<accession>A0A3P7N5D8</accession>
<dbReference type="InterPro" id="IPR036322">
    <property type="entry name" value="WD40_repeat_dom_sf"/>
</dbReference>
<reference evidence="2 3" key="1">
    <citation type="submission" date="2018-11" db="EMBL/GenBank/DDBJ databases">
        <authorList>
            <consortium name="Pathogen Informatics"/>
        </authorList>
    </citation>
    <scope>NUCLEOTIDE SEQUENCE [LARGE SCALE GENOMIC DNA]</scope>
</reference>
<dbReference type="InterPro" id="IPR051944">
    <property type="entry name" value="BEACH_domain_protein"/>
</dbReference>
<proteinExistence type="predicted"/>